<feature type="non-terminal residue" evidence="1">
    <location>
        <position position="74"/>
    </location>
</feature>
<organism evidence="1">
    <name type="scientific">Lepeophtheirus salmonis</name>
    <name type="common">Salmon louse</name>
    <name type="synonym">Caligus salmonis</name>
    <dbReference type="NCBI Taxonomy" id="72036"/>
    <lineage>
        <taxon>Eukaryota</taxon>
        <taxon>Metazoa</taxon>
        <taxon>Ecdysozoa</taxon>
        <taxon>Arthropoda</taxon>
        <taxon>Crustacea</taxon>
        <taxon>Multicrustacea</taxon>
        <taxon>Hexanauplia</taxon>
        <taxon>Copepoda</taxon>
        <taxon>Siphonostomatoida</taxon>
        <taxon>Caligidae</taxon>
        <taxon>Lepeophtheirus</taxon>
    </lineage>
</organism>
<proteinExistence type="predicted"/>
<dbReference type="AlphaFoldDB" id="A0A0K2TDP9"/>
<reference evidence="1" key="1">
    <citation type="submission" date="2014-05" db="EMBL/GenBank/DDBJ databases">
        <authorList>
            <person name="Chronopoulou M."/>
        </authorList>
    </citation>
    <scope>NUCLEOTIDE SEQUENCE</scope>
    <source>
        <tissue evidence="1">Whole organism</tissue>
    </source>
</reference>
<accession>A0A0K2TDP9</accession>
<dbReference type="EMBL" id="HACA01006346">
    <property type="protein sequence ID" value="CDW23707.1"/>
    <property type="molecule type" value="Transcribed_RNA"/>
</dbReference>
<sequence length="74" mass="8779">MTTAKKNKIPSLYYQLQIKGPAKKLMRFKSLIICLSKGYNVLLDLKDNLYNLIVQVIRFYFQLYNCILVRLKMC</sequence>
<name>A0A0K2TDP9_LEPSM</name>
<evidence type="ECO:0000313" key="1">
    <source>
        <dbReference type="EMBL" id="CDW23707.1"/>
    </source>
</evidence>
<protein>
    <submittedName>
        <fullName evidence="1">Uncharacterized protein</fullName>
    </submittedName>
</protein>